<dbReference type="Proteomes" id="UP000315010">
    <property type="component" value="Unassembled WGS sequence"/>
</dbReference>
<comment type="caution">
    <text evidence="1">The sequence shown here is derived from an EMBL/GenBank/DDBJ whole genome shotgun (WGS) entry which is preliminary data.</text>
</comment>
<reference evidence="1 2" key="1">
    <citation type="submission" date="2019-02" db="EMBL/GenBank/DDBJ databases">
        <title>Deep-cultivation of Planctomycetes and their phenomic and genomic characterization uncovers novel biology.</title>
        <authorList>
            <person name="Wiegand S."/>
            <person name="Jogler M."/>
            <person name="Boedeker C."/>
            <person name="Pinto D."/>
            <person name="Vollmers J."/>
            <person name="Rivas-Marin E."/>
            <person name="Kohn T."/>
            <person name="Peeters S.H."/>
            <person name="Heuer A."/>
            <person name="Rast P."/>
            <person name="Oberbeckmann S."/>
            <person name="Bunk B."/>
            <person name="Jeske O."/>
            <person name="Meyerdierks A."/>
            <person name="Storesund J.E."/>
            <person name="Kallscheuer N."/>
            <person name="Luecker S."/>
            <person name="Lage O.M."/>
            <person name="Pohl T."/>
            <person name="Merkel B.J."/>
            <person name="Hornburger P."/>
            <person name="Mueller R.-W."/>
            <person name="Bruemmer F."/>
            <person name="Labrenz M."/>
            <person name="Spormann A.M."/>
            <person name="Op Den Camp H."/>
            <person name="Overmann J."/>
            <person name="Amann R."/>
            <person name="Jetten M.S.M."/>
            <person name="Mascher T."/>
            <person name="Medema M.H."/>
            <person name="Devos D.P."/>
            <person name="Kaster A.-K."/>
            <person name="Ovreas L."/>
            <person name="Rohde M."/>
            <person name="Galperin M.Y."/>
            <person name="Jogler C."/>
        </authorList>
    </citation>
    <scope>NUCLEOTIDE SEQUENCE [LARGE SCALE GENOMIC DNA]</scope>
    <source>
        <strain evidence="1 2">CA13</strain>
    </source>
</reference>
<accession>A0A5C5ZE98</accession>
<keyword evidence="2" id="KW-1185">Reference proteome</keyword>
<dbReference type="EMBL" id="SJPJ01000001">
    <property type="protein sequence ID" value="TWT84853.1"/>
    <property type="molecule type" value="Genomic_DNA"/>
</dbReference>
<organism evidence="1 2">
    <name type="scientific">Novipirellula herctigrandis</name>
    <dbReference type="NCBI Taxonomy" id="2527986"/>
    <lineage>
        <taxon>Bacteria</taxon>
        <taxon>Pseudomonadati</taxon>
        <taxon>Planctomycetota</taxon>
        <taxon>Planctomycetia</taxon>
        <taxon>Pirellulales</taxon>
        <taxon>Pirellulaceae</taxon>
        <taxon>Novipirellula</taxon>
    </lineage>
</organism>
<name>A0A5C5ZE98_9BACT</name>
<dbReference type="AlphaFoldDB" id="A0A5C5ZE98"/>
<protein>
    <submittedName>
        <fullName evidence="1">Uncharacterized protein</fullName>
    </submittedName>
</protein>
<evidence type="ECO:0000313" key="1">
    <source>
        <dbReference type="EMBL" id="TWT84853.1"/>
    </source>
</evidence>
<evidence type="ECO:0000313" key="2">
    <source>
        <dbReference type="Proteomes" id="UP000315010"/>
    </source>
</evidence>
<sequence>MDQPHLYILVGPLNFLATLAGKHRGNQMGQESK</sequence>
<gene>
    <name evidence="1" type="ORF">CA13_63340</name>
</gene>
<proteinExistence type="predicted"/>